<keyword evidence="2" id="KW-0966">Cell projection</keyword>
<keyword evidence="1" id="KW-0732">Signal</keyword>
<dbReference type="OrthoDB" id="7348506at2"/>
<accession>A0A418YBA6</accession>
<gene>
    <name evidence="2" type="ORF">D1Z90_16620</name>
</gene>
<dbReference type="InterPro" id="IPR007293">
    <property type="entry name" value="FlgP"/>
</dbReference>
<dbReference type="PIRSF" id="PIRSF028687">
    <property type="entry name" value="UCP028687"/>
    <property type="match status" value="1"/>
</dbReference>
<evidence type="ECO:0000313" key="2">
    <source>
        <dbReference type="EMBL" id="RJG40268.1"/>
    </source>
</evidence>
<keyword evidence="2" id="KW-0969">Cilium</keyword>
<reference evidence="2 3" key="1">
    <citation type="submission" date="2018-09" db="EMBL/GenBank/DDBJ databases">
        <authorList>
            <person name="Wang F."/>
        </authorList>
    </citation>
    <scope>NUCLEOTIDE SEQUENCE [LARGE SCALE GENOMIC DNA]</scope>
    <source>
        <strain evidence="2 3">PLHSC7-2</strain>
    </source>
</reference>
<protein>
    <submittedName>
        <fullName evidence="2">Flagellar biosynthesis protein FlgP</fullName>
    </submittedName>
</protein>
<dbReference type="Proteomes" id="UP000283255">
    <property type="component" value="Unassembled WGS sequence"/>
</dbReference>
<comment type="caution">
    <text evidence="2">The sequence shown here is derived from an EMBL/GenBank/DDBJ whole genome shotgun (WGS) entry which is preliminary data.</text>
</comment>
<evidence type="ECO:0000256" key="1">
    <source>
        <dbReference type="SAM" id="SignalP"/>
    </source>
</evidence>
<dbReference type="PROSITE" id="PS51257">
    <property type="entry name" value="PROKAR_LIPOPROTEIN"/>
    <property type="match status" value="1"/>
</dbReference>
<dbReference type="EMBL" id="QZCH01000026">
    <property type="protein sequence ID" value="RJG40268.1"/>
    <property type="molecule type" value="Genomic_DNA"/>
</dbReference>
<reference evidence="2 3" key="2">
    <citation type="submission" date="2019-01" db="EMBL/GenBank/DDBJ databases">
        <title>Motilimonas pumilus sp. nov., isolated from the gut of sea cucumber (Apostichopus japonicus).</title>
        <authorList>
            <person name="Wang F.-Q."/>
            <person name="Ren L.-H."/>
            <person name="Lin Y.-W."/>
            <person name="Sun G.-H."/>
            <person name="Du Z.-J."/>
            <person name="Zhao J.-X."/>
            <person name="Liu X.-J."/>
            <person name="Liu L.-J."/>
        </authorList>
    </citation>
    <scope>NUCLEOTIDE SEQUENCE [LARGE SCALE GENOMIC DNA]</scope>
    <source>
        <strain evidence="2 3">PLHSC7-2</strain>
    </source>
</reference>
<proteinExistence type="predicted"/>
<sequence>MSLKRTYLIGVLCASVALTACSNFSNTHVEYETAKPDEFPVLVAVGYAPIANQPGKNKQQKMLNAMRASKIDAYRELAEQLHGLQLTSGSNMHEQTLSGDYIKAKVDGAIRGARVVQTYPVGEMYATELELNTKTLFYINEVQTPAQKVKDITYY</sequence>
<feature type="signal peptide" evidence="1">
    <location>
        <begin position="1"/>
        <end position="20"/>
    </location>
</feature>
<name>A0A418YBA6_9GAMM</name>
<feature type="chain" id="PRO_5019102706" evidence="1">
    <location>
        <begin position="21"/>
        <end position="155"/>
    </location>
</feature>
<organism evidence="2 3">
    <name type="scientific">Motilimonas pumila</name>
    <dbReference type="NCBI Taxonomy" id="2303987"/>
    <lineage>
        <taxon>Bacteria</taxon>
        <taxon>Pseudomonadati</taxon>
        <taxon>Pseudomonadota</taxon>
        <taxon>Gammaproteobacteria</taxon>
        <taxon>Alteromonadales</taxon>
        <taxon>Alteromonadales genera incertae sedis</taxon>
        <taxon>Motilimonas</taxon>
    </lineage>
</organism>
<dbReference type="RefSeq" id="WP_119911921.1">
    <property type="nucleotide sequence ID" value="NZ_QZCH01000026.1"/>
</dbReference>
<keyword evidence="3" id="KW-1185">Reference proteome</keyword>
<dbReference type="AlphaFoldDB" id="A0A418YBA6"/>
<evidence type="ECO:0000313" key="3">
    <source>
        <dbReference type="Proteomes" id="UP000283255"/>
    </source>
</evidence>
<keyword evidence="2" id="KW-0282">Flagellum</keyword>